<keyword evidence="4 6" id="KW-0472">Membrane</keyword>
<name>A0A151ZRL8_TIELA</name>
<feature type="binding site" evidence="5">
    <location>
        <position position="325"/>
    </location>
    <ligand>
        <name>Zn(2+)</name>
        <dbReference type="ChEBI" id="CHEBI:29105"/>
    </ligand>
</feature>
<dbReference type="OMA" id="IGNACDY"/>
<dbReference type="STRING" id="361077.A0A151ZRL8"/>
<dbReference type="Proteomes" id="UP000076078">
    <property type="component" value="Unassembled WGS sequence"/>
</dbReference>
<feature type="transmembrane region" description="Helical" evidence="6">
    <location>
        <begin position="159"/>
        <end position="179"/>
    </location>
</feature>
<feature type="transmembrane region" description="Helical" evidence="6">
    <location>
        <begin position="323"/>
        <end position="339"/>
    </location>
</feature>
<feature type="binding site" evidence="5">
    <location>
        <position position="177"/>
    </location>
    <ligand>
        <name>Zn(2+)</name>
        <dbReference type="ChEBI" id="CHEBI:29105"/>
    </ligand>
</feature>
<keyword evidence="5" id="KW-0479">Metal-binding</keyword>
<evidence type="ECO:0000256" key="3">
    <source>
        <dbReference type="ARBA" id="ARBA00022989"/>
    </source>
</evidence>
<proteinExistence type="predicted"/>
<dbReference type="InterPro" id="IPR004254">
    <property type="entry name" value="AdipoR/HlyIII-related"/>
</dbReference>
<keyword evidence="5" id="KW-0862">Zinc</keyword>
<dbReference type="Pfam" id="PF03006">
    <property type="entry name" value="HlyIII"/>
    <property type="match status" value="1"/>
</dbReference>
<evidence type="ECO:0000256" key="6">
    <source>
        <dbReference type="SAM" id="Phobius"/>
    </source>
</evidence>
<dbReference type="GO" id="GO:0016020">
    <property type="term" value="C:membrane"/>
    <property type="evidence" value="ECO:0007669"/>
    <property type="project" value="UniProtKB-SubCell"/>
</dbReference>
<dbReference type="GO" id="GO:0038023">
    <property type="term" value="F:signaling receptor activity"/>
    <property type="evidence" value="ECO:0007669"/>
    <property type="project" value="TreeGrafter"/>
</dbReference>
<feature type="transmembrane region" description="Helical" evidence="6">
    <location>
        <begin position="253"/>
        <end position="272"/>
    </location>
</feature>
<feature type="binding site" evidence="5">
    <location>
        <position position="321"/>
    </location>
    <ligand>
        <name>Zn(2+)</name>
        <dbReference type="ChEBI" id="CHEBI:29105"/>
    </ligand>
</feature>
<reference evidence="7 8" key="1">
    <citation type="submission" date="2015-12" db="EMBL/GenBank/DDBJ databases">
        <title>Dictyostelia acquired genes for synthesis and detection of signals that induce cell-type specialization by lateral gene transfer from prokaryotes.</title>
        <authorList>
            <person name="Gloeckner G."/>
            <person name="Schaap P."/>
        </authorList>
    </citation>
    <scope>NUCLEOTIDE SEQUENCE [LARGE SCALE GENOMIC DNA]</scope>
    <source>
        <strain evidence="7 8">TK</strain>
    </source>
</reference>
<evidence type="ECO:0000256" key="4">
    <source>
        <dbReference type="ARBA" id="ARBA00023136"/>
    </source>
</evidence>
<evidence type="ECO:0000256" key="5">
    <source>
        <dbReference type="PIRSR" id="PIRSR604254-1"/>
    </source>
</evidence>
<dbReference type="PANTHER" id="PTHR20855">
    <property type="entry name" value="ADIPOR/PROGESTIN RECEPTOR-RELATED"/>
    <property type="match status" value="1"/>
</dbReference>
<sequence>MLRHAPLIGIKSSIVKDSNRILSFDTLSHTKEASKDKYEINKEKPIDNTSIIAIHSNLIDDQCACCMDSETFFTLMQKENPYIQSGFREHTNGSFWNCTKSIFQLHNDTFNIWTHLLGALYYLCFIINWLLLENTDTNNNINNNNNTSSNNSTLPKIYLFYYLLSCFFCFTASTIYHTYRSHSIQVFKRTLMFDVSAIALVILAAVNLILNAELQCYPTVRRLYLFSFLFLIFLAIYMLPIMMRNKKYTMRTAIFSTLALQGLASHLLKIYLNQSISENDLKVTVLLLLSYTLFGMGLTIRRLQIPEKLQSHTFDIYLSSHQIFHVLVLLGTISILYAFKDSYIYQQNKECQLLDL</sequence>
<accession>A0A151ZRL8</accession>
<dbReference type="InParanoid" id="A0A151ZRL8"/>
<protein>
    <submittedName>
        <fullName evidence="7">Putative basic-leucine zipper transcription factor</fullName>
    </submittedName>
</protein>
<organism evidence="7 8">
    <name type="scientific">Tieghemostelium lacteum</name>
    <name type="common">Slime mold</name>
    <name type="synonym">Dictyostelium lacteum</name>
    <dbReference type="NCBI Taxonomy" id="361077"/>
    <lineage>
        <taxon>Eukaryota</taxon>
        <taxon>Amoebozoa</taxon>
        <taxon>Evosea</taxon>
        <taxon>Eumycetozoa</taxon>
        <taxon>Dictyostelia</taxon>
        <taxon>Dictyosteliales</taxon>
        <taxon>Raperosteliaceae</taxon>
        <taxon>Tieghemostelium</taxon>
    </lineage>
</organism>
<keyword evidence="3 6" id="KW-1133">Transmembrane helix</keyword>
<gene>
    <name evidence="7" type="ORF">DLAC_03926</name>
</gene>
<dbReference type="GO" id="GO:0046872">
    <property type="term" value="F:metal ion binding"/>
    <property type="evidence" value="ECO:0007669"/>
    <property type="project" value="UniProtKB-KW"/>
</dbReference>
<dbReference type="PANTHER" id="PTHR20855:SF27">
    <property type="entry name" value="HLY-III RELATED FAMILY PROTEIN"/>
    <property type="match status" value="1"/>
</dbReference>
<evidence type="ECO:0000313" key="8">
    <source>
        <dbReference type="Proteomes" id="UP000076078"/>
    </source>
</evidence>
<dbReference type="AlphaFoldDB" id="A0A151ZRL8"/>
<feature type="transmembrane region" description="Helical" evidence="6">
    <location>
        <begin position="222"/>
        <end position="241"/>
    </location>
</feature>
<evidence type="ECO:0000256" key="2">
    <source>
        <dbReference type="ARBA" id="ARBA00022692"/>
    </source>
</evidence>
<feature type="transmembrane region" description="Helical" evidence="6">
    <location>
        <begin position="110"/>
        <end position="132"/>
    </location>
</feature>
<comment type="caution">
    <text evidence="7">The sequence shown here is derived from an EMBL/GenBank/DDBJ whole genome shotgun (WGS) entry which is preliminary data.</text>
</comment>
<feature type="transmembrane region" description="Helical" evidence="6">
    <location>
        <begin position="284"/>
        <end position="303"/>
    </location>
</feature>
<dbReference type="EMBL" id="LODT01000021">
    <property type="protein sequence ID" value="KYQ96643.1"/>
    <property type="molecule type" value="Genomic_DNA"/>
</dbReference>
<keyword evidence="8" id="KW-1185">Reference proteome</keyword>
<dbReference type="OrthoDB" id="529367at2759"/>
<keyword evidence="2 6" id="KW-0812">Transmembrane</keyword>
<evidence type="ECO:0000313" key="7">
    <source>
        <dbReference type="EMBL" id="KYQ96643.1"/>
    </source>
</evidence>
<feature type="transmembrane region" description="Helical" evidence="6">
    <location>
        <begin position="191"/>
        <end position="210"/>
    </location>
</feature>
<comment type="subcellular location">
    <subcellularLocation>
        <location evidence="1">Membrane</location>
        <topology evidence="1">Multi-pass membrane protein</topology>
    </subcellularLocation>
</comment>
<evidence type="ECO:0000256" key="1">
    <source>
        <dbReference type="ARBA" id="ARBA00004141"/>
    </source>
</evidence>